<name>A0A231H8M1_9NOCA</name>
<dbReference type="SUPFAM" id="SSF56801">
    <property type="entry name" value="Acetyl-CoA synthetase-like"/>
    <property type="match status" value="1"/>
</dbReference>
<dbReference type="InterPro" id="IPR042099">
    <property type="entry name" value="ANL_N_sf"/>
</dbReference>
<dbReference type="PANTHER" id="PTHR43767:SF1">
    <property type="entry name" value="NONRIBOSOMAL PEPTIDE SYNTHASE PES1 (EUROFUNG)-RELATED"/>
    <property type="match status" value="1"/>
</dbReference>
<dbReference type="EC" id="6.2.1.33" evidence="2"/>
<dbReference type="Proteomes" id="UP000215506">
    <property type="component" value="Unassembled WGS sequence"/>
</dbReference>
<proteinExistence type="predicted"/>
<reference evidence="2 3" key="1">
    <citation type="submission" date="2017-07" db="EMBL/GenBank/DDBJ databases">
        <title>First draft Genome Sequence of Nocardia cerradoensis isolated from human infection.</title>
        <authorList>
            <person name="Carrasco G."/>
        </authorList>
    </citation>
    <scope>NUCLEOTIDE SEQUENCE [LARGE SCALE GENOMIC DNA]</scope>
    <source>
        <strain evidence="2 3">CNM20130759</strain>
    </source>
</reference>
<keyword evidence="2" id="KW-0436">Ligase</keyword>
<dbReference type="Gene3D" id="3.40.50.12780">
    <property type="entry name" value="N-terminal domain of ligase-like"/>
    <property type="match status" value="1"/>
</dbReference>
<accession>A0A231H8M1</accession>
<feature type="domain" description="AMP-dependent synthetase/ligase" evidence="1">
    <location>
        <begin position="41"/>
        <end position="397"/>
    </location>
</feature>
<dbReference type="AlphaFoldDB" id="A0A231H8M1"/>
<dbReference type="EMBL" id="NGAF01000005">
    <property type="protein sequence ID" value="OXR45160.1"/>
    <property type="molecule type" value="Genomic_DNA"/>
</dbReference>
<evidence type="ECO:0000259" key="1">
    <source>
        <dbReference type="Pfam" id="PF00501"/>
    </source>
</evidence>
<dbReference type="Pfam" id="PF00501">
    <property type="entry name" value="AMP-binding"/>
    <property type="match status" value="1"/>
</dbReference>
<dbReference type="GO" id="GO:0018861">
    <property type="term" value="F:4-chlorobenzoate-CoA ligase activity"/>
    <property type="evidence" value="ECO:0007669"/>
    <property type="project" value="UniProtKB-EC"/>
</dbReference>
<dbReference type="RefSeq" id="WP_143859994.1">
    <property type="nucleotide sequence ID" value="NZ_NGAF01000005.1"/>
</dbReference>
<comment type="caution">
    <text evidence="2">The sequence shown here is derived from an EMBL/GenBank/DDBJ whole genome shotgun (WGS) entry which is preliminary data.</text>
</comment>
<evidence type="ECO:0000313" key="3">
    <source>
        <dbReference type="Proteomes" id="UP000215506"/>
    </source>
</evidence>
<evidence type="ECO:0000313" key="2">
    <source>
        <dbReference type="EMBL" id="OXR45160.1"/>
    </source>
</evidence>
<sequence length="437" mass="45944">MTGEAVGRRSDAPSRVWTRCSPASGSTAMVSGFLWTLVVGRAASEAADRAMLIGESGECVSAKETVVRAERLAATLLGEGVRPGMRVAWQLTNSIDAVLVLLALARLGAVQVPLDAALTEKQTRSASEALHVEAFICRAPRSGGENAEGPKGRPLAGRLLITSPSPSEGRRAGVPLPPYRAADGNPQWLFSTFTSAGMVQSILHTDISLGTAARGLLANAQFDHVLRSATGAVVVPIAEVQGLIGLAAMLVLGAPVVLIEPHKPPHIVGVLREFDIGVVAASDDLCGSLLTLRRALPRGSDLVPKMRLLVVLGDVHTHEMDVGAERELGAVVCRAYGCPEVPVVCTGESVDVGRRRGSFMGIPISGVRARVTVGGLPVREGVHGDIEVSGAGVCSGYVETAHNYAAFTDDGWYRTGDRGRLTLDGRLQVFDSGRRRH</sequence>
<dbReference type="InterPro" id="IPR000873">
    <property type="entry name" value="AMP-dep_synth/lig_dom"/>
</dbReference>
<organism evidence="2 3">
    <name type="scientific">Nocardia cerradoensis</name>
    <dbReference type="NCBI Taxonomy" id="85688"/>
    <lineage>
        <taxon>Bacteria</taxon>
        <taxon>Bacillati</taxon>
        <taxon>Actinomycetota</taxon>
        <taxon>Actinomycetes</taxon>
        <taxon>Mycobacteriales</taxon>
        <taxon>Nocardiaceae</taxon>
        <taxon>Nocardia</taxon>
    </lineage>
</organism>
<gene>
    <name evidence="2" type="primary">fcbA2</name>
    <name evidence="2" type="ORF">B7C42_03118</name>
</gene>
<protein>
    <submittedName>
        <fullName evidence="2">4-chlorobenzoate--CoA ligase</fullName>
        <ecNumber evidence="2">6.2.1.33</ecNumber>
    </submittedName>
</protein>
<dbReference type="PANTHER" id="PTHR43767">
    <property type="entry name" value="LONG-CHAIN-FATTY-ACID--COA LIGASE"/>
    <property type="match status" value="1"/>
</dbReference>
<keyword evidence="3" id="KW-1185">Reference proteome</keyword>
<dbReference type="InterPro" id="IPR050237">
    <property type="entry name" value="ATP-dep_AMP-bd_enzyme"/>
</dbReference>